<dbReference type="GO" id="GO:0003841">
    <property type="term" value="F:1-acylglycerol-3-phosphate O-acyltransferase activity"/>
    <property type="evidence" value="ECO:0007669"/>
    <property type="project" value="TreeGrafter"/>
</dbReference>
<dbReference type="PANTHER" id="PTHR10434">
    <property type="entry name" value="1-ACYL-SN-GLYCEROL-3-PHOSPHATE ACYLTRANSFERASE"/>
    <property type="match status" value="1"/>
</dbReference>
<dbReference type="RefSeq" id="WP_076648010.1">
    <property type="nucleotide sequence ID" value="NZ_FTPS01000001.1"/>
</dbReference>
<proteinExistence type="predicted"/>
<gene>
    <name evidence="6" type="ORF">SAMN05421849_0921</name>
</gene>
<evidence type="ECO:0000256" key="3">
    <source>
        <dbReference type="ARBA" id="ARBA00023315"/>
    </source>
</evidence>
<dbReference type="Proteomes" id="UP000192455">
    <property type="component" value="Unassembled WGS sequence"/>
</dbReference>
<evidence type="ECO:0000256" key="1">
    <source>
        <dbReference type="ARBA" id="ARBA00005189"/>
    </source>
</evidence>
<dbReference type="SUPFAM" id="SSF69593">
    <property type="entry name" value="Glycerol-3-phosphate (1)-acyltransferase"/>
    <property type="match status" value="1"/>
</dbReference>
<dbReference type="PANTHER" id="PTHR10434:SF11">
    <property type="entry name" value="1-ACYL-SN-GLYCEROL-3-PHOSPHATE ACYLTRANSFERASE"/>
    <property type="match status" value="1"/>
</dbReference>
<dbReference type="EMBL" id="FTPS01000001">
    <property type="protein sequence ID" value="SIT78229.1"/>
    <property type="molecule type" value="Genomic_DNA"/>
</dbReference>
<feature type="domain" description="Phospholipid/glycerol acyltransferase" evidence="5">
    <location>
        <begin position="73"/>
        <end position="187"/>
    </location>
</feature>
<feature type="transmembrane region" description="Helical" evidence="4">
    <location>
        <begin position="7"/>
        <end position="33"/>
    </location>
</feature>
<dbReference type="Pfam" id="PF01553">
    <property type="entry name" value="Acyltransferase"/>
    <property type="match status" value="1"/>
</dbReference>
<comment type="pathway">
    <text evidence="1">Lipid metabolism.</text>
</comment>
<keyword evidence="3 6" id="KW-0012">Acyltransferase</keyword>
<protein>
    <submittedName>
        <fullName evidence="6">1-acyl-sn-glycerol-3-phosphate acyltransferase</fullName>
    </submittedName>
</protein>
<dbReference type="OrthoDB" id="5290997at2"/>
<name>A0A1R3WJF0_9RHOB</name>
<evidence type="ECO:0000313" key="6">
    <source>
        <dbReference type="EMBL" id="SIT78229.1"/>
    </source>
</evidence>
<keyword evidence="4" id="KW-0472">Membrane</keyword>
<accession>A0A1R3WJF0</accession>
<dbReference type="SMART" id="SM00563">
    <property type="entry name" value="PlsC"/>
    <property type="match status" value="1"/>
</dbReference>
<dbReference type="CDD" id="cd07989">
    <property type="entry name" value="LPLAT_AGPAT-like"/>
    <property type="match status" value="1"/>
</dbReference>
<keyword evidence="2 6" id="KW-0808">Transferase</keyword>
<organism evidence="6 7">
    <name type="scientific">Pontibaca methylaminivorans</name>
    <dbReference type="NCBI Taxonomy" id="515897"/>
    <lineage>
        <taxon>Bacteria</taxon>
        <taxon>Pseudomonadati</taxon>
        <taxon>Pseudomonadota</taxon>
        <taxon>Alphaproteobacteria</taxon>
        <taxon>Rhodobacterales</taxon>
        <taxon>Roseobacteraceae</taxon>
        <taxon>Pontibaca</taxon>
    </lineage>
</organism>
<evidence type="ECO:0000259" key="5">
    <source>
        <dbReference type="SMART" id="SM00563"/>
    </source>
</evidence>
<keyword evidence="4" id="KW-0812">Transmembrane</keyword>
<dbReference type="STRING" id="515897.SAMN05421849_0921"/>
<dbReference type="InterPro" id="IPR002123">
    <property type="entry name" value="Plipid/glycerol_acylTrfase"/>
</dbReference>
<dbReference type="AlphaFoldDB" id="A0A1R3WJF0"/>
<evidence type="ECO:0000256" key="4">
    <source>
        <dbReference type="SAM" id="Phobius"/>
    </source>
</evidence>
<keyword evidence="7" id="KW-1185">Reference proteome</keyword>
<evidence type="ECO:0000256" key="2">
    <source>
        <dbReference type="ARBA" id="ARBA00022679"/>
    </source>
</evidence>
<evidence type="ECO:0000313" key="7">
    <source>
        <dbReference type="Proteomes" id="UP000192455"/>
    </source>
</evidence>
<reference evidence="6 7" key="1">
    <citation type="submission" date="2017-01" db="EMBL/GenBank/DDBJ databases">
        <authorList>
            <person name="Mah S.A."/>
            <person name="Swanson W.J."/>
            <person name="Moy G.W."/>
            <person name="Vacquier V.D."/>
        </authorList>
    </citation>
    <scope>NUCLEOTIDE SEQUENCE [LARGE SCALE GENOMIC DNA]</scope>
    <source>
        <strain evidence="6 7">DSM 21219</strain>
    </source>
</reference>
<keyword evidence="4" id="KW-1133">Transmembrane helix</keyword>
<sequence>MRRGLRWILSLLFILQMYLAMALLGIAFAPWALVSSAGALRAAKLYSGWVLFSARVMLGLRCEVRGKVPEGEVLVAAKHQSFLDILILFDALPRPKFIMKKELLWTPFLGLYARRVGCVPVDRSKRGAALARMVDEVLRGAADPGQLVIYPQGTRVPPGERRPYKGGSAVLYGELGQPCVPAATNVGLFWPRRGITRHAGTAVVEFLEPIPPGMERAAFMATLEQRIEAQSDALLEEARGGRAPEG</sequence>
<dbReference type="GO" id="GO:0006654">
    <property type="term" value="P:phosphatidic acid biosynthetic process"/>
    <property type="evidence" value="ECO:0007669"/>
    <property type="project" value="TreeGrafter"/>
</dbReference>